<dbReference type="PANTHER" id="PTHR24061">
    <property type="entry name" value="CALCIUM-SENSING RECEPTOR-RELATED"/>
    <property type="match status" value="1"/>
</dbReference>
<dbReference type="Pfam" id="PF01094">
    <property type="entry name" value="ANF_receptor"/>
    <property type="match status" value="1"/>
</dbReference>
<keyword evidence="4 13" id="KW-0732">Signal</keyword>
<evidence type="ECO:0000259" key="14">
    <source>
        <dbReference type="PROSITE" id="PS50259"/>
    </source>
</evidence>
<feature type="transmembrane region" description="Helical" evidence="12">
    <location>
        <begin position="566"/>
        <end position="589"/>
    </location>
</feature>
<keyword evidence="5 12" id="KW-1133">Transmembrane helix</keyword>
<dbReference type="PANTHER" id="PTHR24061:SF506">
    <property type="entry name" value="G-PROTEIN COUPLED RECEPTOR FAMILY C GROUP 6 MEMBER A-LIKE PRECURSOR"/>
    <property type="match status" value="1"/>
</dbReference>
<evidence type="ECO:0000256" key="5">
    <source>
        <dbReference type="ARBA" id="ARBA00022989"/>
    </source>
</evidence>
<dbReference type="AlphaFoldDB" id="A0A979E337"/>
<dbReference type="RefSeq" id="XP_047006817.2">
    <property type="nucleotide sequence ID" value="XM_047150861.2"/>
</dbReference>
<feature type="transmembrane region" description="Helical" evidence="12">
    <location>
        <begin position="724"/>
        <end position="744"/>
    </location>
</feature>
<dbReference type="PRINTS" id="PR00592">
    <property type="entry name" value="CASENSINGR"/>
</dbReference>
<evidence type="ECO:0000256" key="7">
    <source>
        <dbReference type="ARBA" id="ARBA00023136"/>
    </source>
</evidence>
<proteinExistence type="inferred from homology"/>
<dbReference type="GO" id="GO:0050909">
    <property type="term" value="P:sensory perception of taste"/>
    <property type="evidence" value="ECO:0007669"/>
    <property type="project" value="UniProtKB-ARBA"/>
</dbReference>
<evidence type="ECO:0000256" key="2">
    <source>
        <dbReference type="ARBA" id="ARBA00022475"/>
    </source>
</evidence>
<evidence type="ECO:0000313" key="15">
    <source>
        <dbReference type="Proteomes" id="UP000221080"/>
    </source>
</evidence>
<comment type="similarity">
    <text evidence="11">Belongs to the G-protein coupled receptor 3 family. TAS1R subfamily.</text>
</comment>
<dbReference type="InterPro" id="IPR000337">
    <property type="entry name" value="GPCR_3"/>
</dbReference>
<dbReference type="KEGG" id="ipu:108257671"/>
<dbReference type="SUPFAM" id="SSF53822">
    <property type="entry name" value="Periplasmic binding protein-like I"/>
    <property type="match status" value="1"/>
</dbReference>
<evidence type="ECO:0000256" key="9">
    <source>
        <dbReference type="ARBA" id="ARBA00023180"/>
    </source>
</evidence>
<keyword evidence="2" id="KW-1003">Cell membrane</keyword>
<feature type="transmembrane region" description="Helical" evidence="12">
    <location>
        <begin position="677"/>
        <end position="697"/>
    </location>
</feature>
<gene>
    <name evidence="16" type="primary">LOC108257671</name>
</gene>
<keyword evidence="3 12" id="KW-0812">Transmembrane</keyword>
<dbReference type="GO" id="GO:0005886">
    <property type="term" value="C:plasma membrane"/>
    <property type="evidence" value="ECO:0007669"/>
    <property type="project" value="UniProtKB-SubCell"/>
</dbReference>
<dbReference type="Pfam" id="PF07562">
    <property type="entry name" value="NCD3G"/>
    <property type="match status" value="1"/>
</dbReference>
<name>A0A979E337_ICTPU</name>
<feature type="domain" description="G-protein coupled receptors family 3 profile" evidence="14">
    <location>
        <begin position="566"/>
        <end position="809"/>
    </location>
</feature>
<dbReference type="Proteomes" id="UP000221080">
    <property type="component" value="Chromosome 25"/>
</dbReference>
<feature type="transmembrane region" description="Helical" evidence="12">
    <location>
        <begin position="635"/>
        <end position="657"/>
    </location>
</feature>
<dbReference type="PROSITE" id="PS50259">
    <property type="entry name" value="G_PROTEIN_RECEP_F3_4"/>
    <property type="match status" value="1"/>
</dbReference>
<evidence type="ECO:0000313" key="16">
    <source>
        <dbReference type="RefSeq" id="XP_047006817.2"/>
    </source>
</evidence>
<dbReference type="GO" id="GO:0004930">
    <property type="term" value="F:G protein-coupled receptor activity"/>
    <property type="evidence" value="ECO:0007669"/>
    <property type="project" value="UniProtKB-KW"/>
</dbReference>
<dbReference type="InterPro" id="IPR028082">
    <property type="entry name" value="Peripla_BP_I"/>
</dbReference>
<protein>
    <submittedName>
        <fullName evidence="16">G-protein coupled receptor family C group 6 member A isoform X1</fullName>
    </submittedName>
</protein>
<keyword evidence="8 16" id="KW-0675">Receptor</keyword>
<keyword evidence="7 12" id="KW-0472">Membrane</keyword>
<dbReference type="FunFam" id="2.10.50.30:FF:000004">
    <property type="entry name" value="Taste receptor type 1 member 3-like protein"/>
    <property type="match status" value="1"/>
</dbReference>
<evidence type="ECO:0000256" key="8">
    <source>
        <dbReference type="ARBA" id="ARBA00023170"/>
    </source>
</evidence>
<dbReference type="PROSITE" id="PS00980">
    <property type="entry name" value="G_PROTEIN_RECEP_F3_2"/>
    <property type="match status" value="1"/>
</dbReference>
<dbReference type="InterPro" id="IPR017979">
    <property type="entry name" value="GPCR_3_CS"/>
</dbReference>
<reference evidence="15" key="1">
    <citation type="journal article" date="2016" name="Nat. Commun.">
        <title>The channel catfish genome sequence provides insights into the evolution of scale formation in teleosts.</title>
        <authorList>
            <person name="Liu Z."/>
            <person name="Liu S."/>
            <person name="Yao J."/>
            <person name="Bao L."/>
            <person name="Zhang J."/>
            <person name="Li Y."/>
            <person name="Jiang C."/>
            <person name="Sun L."/>
            <person name="Wang R."/>
            <person name="Zhang Y."/>
            <person name="Zhou T."/>
            <person name="Zeng Q."/>
            <person name="Fu Q."/>
            <person name="Gao S."/>
            <person name="Li N."/>
            <person name="Koren S."/>
            <person name="Jiang Y."/>
            <person name="Zimin A."/>
            <person name="Xu P."/>
            <person name="Phillippy A.M."/>
            <person name="Geng X."/>
            <person name="Song L."/>
            <person name="Sun F."/>
            <person name="Li C."/>
            <person name="Wang X."/>
            <person name="Chen A."/>
            <person name="Jin Y."/>
            <person name="Yuan Z."/>
            <person name="Yang Y."/>
            <person name="Tan S."/>
            <person name="Peatman E."/>
            <person name="Lu J."/>
            <person name="Qin Z."/>
            <person name="Dunham R."/>
            <person name="Li Z."/>
            <person name="Sonstegard T."/>
            <person name="Feng J."/>
            <person name="Danzmann R.G."/>
            <person name="Schroeder S."/>
            <person name="Scheffler B."/>
            <person name="Duke M.V."/>
            <person name="Ballard L."/>
            <person name="Kucuktas H."/>
            <person name="Kaltenboeck L."/>
            <person name="Liu H."/>
            <person name="Armbruster J."/>
            <person name="Xie Y."/>
            <person name="Kirby M.L."/>
            <person name="Tian Y."/>
            <person name="Flanagan M.E."/>
            <person name="Mu W."/>
            <person name="Waldbieser G.C."/>
        </authorList>
    </citation>
    <scope>NUCLEOTIDE SEQUENCE [LARGE SCALE GENOMIC DNA]</scope>
    <source>
        <strain evidence="15">SDA103</strain>
    </source>
</reference>
<dbReference type="Gene3D" id="3.40.50.2300">
    <property type="match status" value="2"/>
</dbReference>
<dbReference type="InterPro" id="IPR011500">
    <property type="entry name" value="GPCR_3_9-Cys_dom"/>
</dbReference>
<dbReference type="FunFam" id="3.40.50.2300:FF:000016">
    <property type="entry name" value="Taste 1 receptor member 2"/>
    <property type="match status" value="1"/>
</dbReference>
<feature type="transmembrane region" description="Helical" evidence="12">
    <location>
        <begin position="756"/>
        <end position="776"/>
    </location>
</feature>
<feature type="transmembrane region" description="Helical" evidence="12">
    <location>
        <begin position="601"/>
        <end position="623"/>
    </location>
</feature>
<keyword evidence="9" id="KW-0325">Glycoprotein</keyword>
<dbReference type="PRINTS" id="PR00248">
    <property type="entry name" value="GPCRMGR"/>
</dbReference>
<organism evidence="15 16">
    <name type="scientific">Ictalurus punctatus</name>
    <name type="common">Channel catfish</name>
    <name type="synonym">Silurus punctatus</name>
    <dbReference type="NCBI Taxonomy" id="7998"/>
    <lineage>
        <taxon>Eukaryota</taxon>
        <taxon>Metazoa</taxon>
        <taxon>Chordata</taxon>
        <taxon>Craniata</taxon>
        <taxon>Vertebrata</taxon>
        <taxon>Euteleostomi</taxon>
        <taxon>Actinopterygii</taxon>
        <taxon>Neopterygii</taxon>
        <taxon>Teleostei</taxon>
        <taxon>Ostariophysi</taxon>
        <taxon>Siluriformes</taxon>
        <taxon>Ictaluridae</taxon>
        <taxon>Ictalurus</taxon>
    </lineage>
</organism>
<reference evidence="16" key="2">
    <citation type="submission" date="2025-08" db="UniProtKB">
        <authorList>
            <consortium name="RefSeq"/>
        </authorList>
    </citation>
    <scope>IDENTIFICATION</scope>
    <source>
        <tissue evidence="16">Blood</tissue>
    </source>
</reference>
<sequence>MGPYFCLYMLGVTLISGRLVVCDGTSSLCGAYLPGDIVIGILSSVHSKFTTFYASNRPYTPCADFNLISFVQSLAIIHTIETINNSSFLPGIRLGYLMCDPCACASKALHCVEHMLAVNGSLPVLSDYSNFSSPVKAFLGERYSELSIPVAKLLSLYMIPQISCTSSAPILSDKLRYPSFFRVIPSDIYQTQALAKLMRHFSWDWVGVVTLDDDYGNAALANFLLAADKVKVCVEFQEVLPTIDTSEQSIKKVADRIRSSSAKVVLLILRIKVVEMLFKEMIKTNTSRTWIASDAWSTAGSLMKMKDINKVGNILGFTFATGEIPGFKDYLQNLKPSSGAWNDFIREYKQMRFNCIAGQNSENTYPSECNPQEMNDDFLLSAVDLTATYNQRVAVYAIAHAIKEILECNNSVCPGDASFPLEKLVAILHETNFTLDNQTYSFNNDGDFDSGYDLIMWKNASDVRIPNVVGKFHILKNDVEVYEHNIPWSNNTVPLSRCSETCPPGTEKSVSNISCCYTCTNCIEGYFSNTTDQETCHKCPNGFSSLPGSSECQEWKVWYLKWSDPYSIVVMIGTGIGILLLIFSFVFFILHRDNPIIKDTLIYSCIMNCGLIASFGGVIIFLGRPCIHHCMAQQAMYGLGFTLCVSCILTKAFRTFIACVAYDPHTQHKLQKIDKPFVIIGLLTAIQGLICIFWFAFDQPGVEETESKTQQLTMNHLCTQGASMVSFGVMHVYIAVLAVVCFLLAFKGRDHETEPIVFSMLIHLFAWLCFIPVFITQHELRPIIQISAIMVSNYGVIFCHFTPKWFKIISEKLEHKNALKVTGSQSTETVSNSDISSVYLGSSVDSLPLPSPMPPTIPGTKGVEISGWDNGLNIVDSDDSITIPRTTSPEQLIVGDDEMLDVYNVLNTESSEDTIPSTRSTRSSTRDSDMSCWDNGLNIGDSDDSIAIPRTTSPELFTIADDANSSEDTANTTITNTAKFINADSEMPIWYHRQNIVSIRRRRTRSF</sequence>
<dbReference type="OrthoDB" id="5984008at2759"/>
<dbReference type="InterPro" id="IPR000068">
    <property type="entry name" value="GPCR_3_Ca_sens_rcpt-rel"/>
</dbReference>
<evidence type="ECO:0000256" key="4">
    <source>
        <dbReference type="ARBA" id="ARBA00022729"/>
    </source>
</evidence>
<keyword evidence="10" id="KW-0807">Transducer</keyword>
<accession>A0A979E337</accession>
<evidence type="ECO:0000256" key="11">
    <source>
        <dbReference type="ARBA" id="ARBA00038492"/>
    </source>
</evidence>
<feature type="signal peptide" evidence="13">
    <location>
        <begin position="1"/>
        <end position="17"/>
    </location>
</feature>
<comment type="subcellular location">
    <subcellularLocation>
        <location evidence="1">Cell membrane</location>
        <topology evidence="1">Multi-pass membrane protein</topology>
    </subcellularLocation>
</comment>
<evidence type="ECO:0000256" key="3">
    <source>
        <dbReference type="ARBA" id="ARBA00022692"/>
    </source>
</evidence>
<evidence type="ECO:0000256" key="13">
    <source>
        <dbReference type="SAM" id="SignalP"/>
    </source>
</evidence>
<dbReference type="InterPro" id="IPR017978">
    <property type="entry name" value="GPCR_3_C"/>
</dbReference>
<keyword evidence="6" id="KW-0297">G-protein coupled receptor</keyword>
<keyword evidence="15" id="KW-1185">Reference proteome</keyword>
<dbReference type="InterPro" id="IPR001828">
    <property type="entry name" value="ANF_lig-bd_rcpt"/>
</dbReference>
<feature type="chain" id="PRO_5039948351" evidence="13">
    <location>
        <begin position="18"/>
        <end position="1007"/>
    </location>
</feature>
<dbReference type="Gene3D" id="2.10.50.30">
    <property type="entry name" value="GPCR, family 3, nine cysteines domain"/>
    <property type="match status" value="1"/>
</dbReference>
<evidence type="ECO:0000256" key="12">
    <source>
        <dbReference type="SAM" id="Phobius"/>
    </source>
</evidence>
<evidence type="ECO:0000256" key="1">
    <source>
        <dbReference type="ARBA" id="ARBA00004651"/>
    </source>
</evidence>
<dbReference type="GeneID" id="108257671"/>
<evidence type="ECO:0000256" key="10">
    <source>
        <dbReference type="ARBA" id="ARBA00023224"/>
    </source>
</evidence>
<dbReference type="InterPro" id="IPR038550">
    <property type="entry name" value="GPCR_3_9-Cys_sf"/>
</dbReference>
<dbReference type="Pfam" id="PF00003">
    <property type="entry name" value="7tm_3"/>
    <property type="match status" value="1"/>
</dbReference>
<feature type="transmembrane region" description="Helical" evidence="12">
    <location>
        <begin position="782"/>
        <end position="802"/>
    </location>
</feature>
<evidence type="ECO:0000256" key="6">
    <source>
        <dbReference type="ARBA" id="ARBA00023040"/>
    </source>
</evidence>